<dbReference type="Pfam" id="PF07686">
    <property type="entry name" value="V-set"/>
    <property type="match status" value="1"/>
</dbReference>
<comment type="caution">
    <text evidence="4">The sequence shown here is derived from an EMBL/GenBank/DDBJ whole genome shotgun (WGS) entry which is preliminary data.</text>
</comment>
<evidence type="ECO:0000256" key="2">
    <source>
        <dbReference type="SAM" id="SignalP"/>
    </source>
</evidence>
<dbReference type="Gene3D" id="2.60.40.10">
    <property type="entry name" value="Immunoglobulins"/>
    <property type="match status" value="3"/>
</dbReference>
<sequence length="483" mass="53970">MAATLCLILTVLSILFGFANSELQFRTQPQQKTALAGADVTLPCIVEDLQPRHAVLWYRAEFLIARNTDITTPQDSGRITVAADRTIGQFDLHISNVAPSDDMTYKCAVLDTTTDQEVLQSSPIRLEIESTPGAEYPKCIEPPDKTEYLEGEEISMNCTSERANPPVSILWYQGGTQIKSMKPMLDVNGFRTATYTFVVEPRYNGAVFQCKLTTEAIPGYEKSCTIGPLSVVYQPRVTLVRDQESYQEGEIIQLTCEADANPEPFQYKWSSFLHEENHSFQFSQNDKVVVFPASLDMNGDTLACNATNRYGYSVSNSVTLRITPKPAEAEVTDPNPSTDSKERKKKIQIDFVAKATQPSPTGLNNWLLLLIIAILSLLIIVLFIVLVLQVCRNYQANSSNGAIYSGASAICNGNNIDRAWDQTSVYFEPQDQISVVYDPAWTRQNSQSYQGQRNIGVQVPFVEEPHYAEIELDWDEEHGTLEL</sequence>
<dbReference type="Proteomes" id="UP001152320">
    <property type="component" value="Chromosome 4"/>
</dbReference>
<feature type="domain" description="Ig-like" evidence="3">
    <location>
        <begin position="23"/>
        <end position="120"/>
    </location>
</feature>
<feature type="domain" description="Ig-like" evidence="3">
    <location>
        <begin position="137"/>
        <end position="227"/>
    </location>
</feature>
<dbReference type="InterPro" id="IPR013106">
    <property type="entry name" value="Ig_V-set"/>
</dbReference>
<accession>A0A9Q1CCX6</accession>
<proteinExistence type="predicted"/>
<dbReference type="InterPro" id="IPR036179">
    <property type="entry name" value="Ig-like_dom_sf"/>
</dbReference>
<evidence type="ECO:0000313" key="4">
    <source>
        <dbReference type="EMBL" id="KAJ8042640.1"/>
    </source>
</evidence>
<feature type="signal peptide" evidence="2">
    <location>
        <begin position="1"/>
        <end position="21"/>
    </location>
</feature>
<evidence type="ECO:0000259" key="3">
    <source>
        <dbReference type="PROSITE" id="PS50835"/>
    </source>
</evidence>
<dbReference type="SUPFAM" id="SSF48726">
    <property type="entry name" value="Immunoglobulin"/>
    <property type="match status" value="3"/>
</dbReference>
<keyword evidence="1" id="KW-1133">Transmembrane helix</keyword>
<dbReference type="OrthoDB" id="10028801at2759"/>
<dbReference type="AlphaFoldDB" id="A0A9Q1CCX6"/>
<dbReference type="PANTHER" id="PTHR45889:SF8">
    <property type="entry name" value="IG-LIKE DOMAIN-CONTAINING PROTEIN"/>
    <property type="match status" value="1"/>
</dbReference>
<dbReference type="InterPro" id="IPR007110">
    <property type="entry name" value="Ig-like_dom"/>
</dbReference>
<dbReference type="InterPro" id="IPR013783">
    <property type="entry name" value="Ig-like_fold"/>
</dbReference>
<reference evidence="4" key="1">
    <citation type="submission" date="2021-10" db="EMBL/GenBank/DDBJ databases">
        <title>Tropical sea cucumber genome reveals ecological adaptation and Cuvierian tubules defense mechanism.</title>
        <authorList>
            <person name="Chen T."/>
        </authorList>
    </citation>
    <scope>NUCLEOTIDE SEQUENCE</scope>
    <source>
        <strain evidence="4">Nanhai2018</strain>
        <tissue evidence="4">Muscle</tissue>
    </source>
</reference>
<feature type="transmembrane region" description="Helical" evidence="1">
    <location>
        <begin position="366"/>
        <end position="388"/>
    </location>
</feature>
<protein>
    <submittedName>
        <fullName evidence="4">Kin of IRRE-like protein 1</fullName>
    </submittedName>
</protein>
<dbReference type="EMBL" id="JAIZAY010000004">
    <property type="protein sequence ID" value="KAJ8042640.1"/>
    <property type="molecule type" value="Genomic_DNA"/>
</dbReference>
<dbReference type="PROSITE" id="PS50835">
    <property type="entry name" value="IG_LIKE"/>
    <property type="match status" value="3"/>
</dbReference>
<dbReference type="SMART" id="SM00406">
    <property type="entry name" value="IGv"/>
    <property type="match status" value="1"/>
</dbReference>
<feature type="chain" id="PRO_5040173866" evidence="2">
    <location>
        <begin position="22"/>
        <end position="483"/>
    </location>
</feature>
<dbReference type="Pfam" id="PF13895">
    <property type="entry name" value="Ig_2"/>
    <property type="match status" value="1"/>
</dbReference>
<keyword evidence="1" id="KW-0812">Transmembrane</keyword>
<dbReference type="InterPro" id="IPR003599">
    <property type="entry name" value="Ig_sub"/>
</dbReference>
<gene>
    <name evidence="4" type="ORF">HOLleu_09447</name>
</gene>
<keyword evidence="1" id="KW-0472">Membrane</keyword>
<evidence type="ECO:0000313" key="5">
    <source>
        <dbReference type="Proteomes" id="UP001152320"/>
    </source>
</evidence>
<name>A0A9Q1CCX6_HOLLE</name>
<evidence type="ECO:0000256" key="1">
    <source>
        <dbReference type="SAM" id="Phobius"/>
    </source>
</evidence>
<keyword evidence="2" id="KW-0732">Signal</keyword>
<organism evidence="4 5">
    <name type="scientific">Holothuria leucospilota</name>
    <name type="common">Black long sea cucumber</name>
    <name type="synonym">Mertensiothuria leucospilota</name>
    <dbReference type="NCBI Taxonomy" id="206669"/>
    <lineage>
        <taxon>Eukaryota</taxon>
        <taxon>Metazoa</taxon>
        <taxon>Echinodermata</taxon>
        <taxon>Eleutherozoa</taxon>
        <taxon>Echinozoa</taxon>
        <taxon>Holothuroidea</taxon>
        <taxon>Aspidochirotacea</taxon>
        <taxon>Aspidochirotida</taxon>
        <taxon>Holothuriidae</taxon>
        <taxon>Holothuria</taxon>
    </lineage>
</organism>
<dbReference type="PANTHER" id="PTHR45889">
    <property type="entry name" value="IG-LIKE DOMAIN-CONTAINING PROTEIN"/>
    <property type="match status" value="1"/>
</dbReference>
<keyword evidence="5" id="KW-1185">Reference proteome</keyword>
<dbReference type="SMART" id="SM00409">
    <property type="entry name" value="IG"/>
    <property type="match status" value="3"/>
</dbReference>
<feature type="domain" description="Ig-like" evidence="3">
    <location>
        <begin position="235"/>
        <end position="319"/>
    </location>
</feature>